<dbReference type="CDD" id="cd06583">
    <property type="entry name" value="PGRP"/>
    <property type="match status" value="1"/>
</dbReference>
<dbReference type="SMART" id="SM00701">
    <property type="entry name" value="PGRP"/>
    <property type="match status" value="1"/>
</dbReference>
<dbReference type="Pfam" id="PF01510">
    <property type="entry name" value="Amidase_2"/>
    <property type="match status" value="1"/>
</dbReference>
<dbReference type="InterPro" id="IPR036505">
    <property type="entry name" value="Amidase/PGRP_sf"/>
</dbReference>
<evidence type="ECO:0000259" key="3">
    <source>
        <dbReference type="SMART" id="SM00701"/>
    </source>
</evidence>
<name>A0ABV8U5Y5_9ACTN</name>
<keyword evidence="5" id="KW-1185">Reference proteome</keyword>
<evidence type="ECO:0000259" key="2">
    <source>
        <dbReference type="SMART" id="SM00644"/>
    </source>
</evidence>
<feature type="domain" description="N-acetylmuramoyl-L-alanine amidase" evidence="2">
    <location>
        <begin position="49"/>
        <end position="201"/>
    </location>
</feature>
<evidence type="ECO:0000313" key="4">
    <source>
        <dbReference type="EMBL" id="MFC4338027.1"/>
    </source>
</evidence>
<comment type="caution">
    <text evidence="4">The sequence shown here is derived from an EMBL/GenBank/DDBJ whole genome shotgun (WGS) entry which is preliminary data.</text>
</comment>
<dbReference type="InterPro" id="IPR002502">
    <property type="entry name" value="Amidase_domain"/>
</dbReference>
<dbReference type="PANTHER" id="PTHR11022:SF41">
    <property type="entry name" value="PEPTIDOGLYCAN-RECOGNITION PROTEIN LC-RELATED"/>
    <property type="match status" value="1"/>
</dbReference>
<dbReference type="Proteomes" id="UP001595823">
    <property type="component" value="Unassembled WGS sequence"/>
</dbReference>
<dbReference type="SUPFAM" id="SSF55846">
    <property type="entry name" value="N-acetylmuramoyl-L-alanine amidase-like"/>
    <property type="match status" value="1"/>
</dbReference>
<evidence type="ECO:0000256" key="1">
    <source>
        <dbReference type="ARBA" id="ARBA00007553"/>
    </source>
</evidence>
<dbReference type="InterPro" id="IPR006619">
    <property type="entry name" value="PGRP_domain_met/bac"/>
</dbReference>
<dbReference type="RefSeq" id="WP_380625638.1">
    <property type="nucleotide sequence ID" value="NZ_JBHSDK010000061.1"/>
</dbReference>
<dbReference type="EMBL" id="JBHSDK010000061">
    <property type="protein sequence ID" value="MFC4338027.1"/>
    <property type="molecule type" value="Genomic_DNA"/>
</dbReference>
<gene>
    <name evidence="4" type="ORF">ACFPET_22810</name>
</gene>
<organism evidence="4 5">
    <name type="scientific">Salininema proteolyticum</name>
    <dbReference type="NCBI Taxonomy" id="1607685"/>
    <lineage>
        <taxon>Bacteria</taxon>
        <taxon>Bacillati</taxon>
        <taxon>Actinomycetota</taxon>
        <taxon>Actinomycetes</taxon>
        <taxon>Glycomycetales</taxon>
        <taxon>Glycomycetaceae</taxon>
        <taxon>Salininema</taxon>
    </lineage>
</organism>
<sequence length="222" mass="24232">MSGKNEGRLSRRAVLGAGIAAAGAVAGGLTATPVHAKEPTLLYDRQDWGARPPRGTIDIIGPPTAIVVHHAVWPNTMDFSWERAALTSREIQDLHMDDNGWKDAGQQLTISRGGHVMEARDRSFEAIRQGLNVMGAHVGGHNSYTIGIENEGTYTDPDTVVPSGQFGSLAQTCAWLCERYGLDPHQAIAGHRDFNDTICPGEALYRRLPELRDRTARLLAEW</sequence>
<reference evidence="5" key="1">
    <citation type="journal article" date="2019" name="Int. J. Syst. Evol. Microbiol.">
        <title>The Global Catalogue of Microorganisms (GCM) 10K type strain sequencing project: providing services to taxonomists for standard genome sequencing and annotation.</title>
        <authorList>
            <consortium name="The Broad Institute Genomics Platform"/>
            <consortium name="The Broad Institute Genome Sequencing Center for Infectious Disease"/>
            <person name="Wu L."/>
            <person name="Ma J."/>
        </authorList>
    </citation>
    <scope>NUCLEOTIDE SEQUENCE [LARGE SCALE GENOMIC DNA]</scope>
    <source>
        <strain evidence="5">IBRC-M 10908</strain>
    </source>
</reference>
<protein>
    <submittedName>
        <fullName evidence="4">Peptidoglycan recognition family protein</fullName>
    </submittedName>
</protein>
<dbReference type="InterPro" id="IPR015510">
    <property type="entry name" value="PGRP"/>
</dbReference>
<dbReference type="SMART" id="SM00644">
    <property type="entry name" value="Ami_2"/>
    <property type="match status" value="1"/>
</dbReference>
<evidence type="ECO:0000313" key="5">
    <source>
        <dbReference type="Proteomes" id="UP001595823"/>
    </source>
</evidence>
<dbReference type="InterPro" id="IPR006311">
    <property type="entry name" value="TAT_signal"/>
</dbReference>
<accession>A0ABV8U5Y5</accession>
<feature type="domain" description="Peptidoglycan recognition protein family" evidence="3">
    <location>
        <begin position="40"/>
        <end position="195"/>
    </location>
</feature>
<dbReference type="PROSITE" id="PS51318">
    <property type="entry name" value="TAT"/>
    <property type="match status" value="1"/>
</dbReference>
<dbReference type="Gene3D" id="3.40.80.10">
    <property type="entry name" value="Peptidoglycan recognition protein-like"/>
    <property type="match status" value="1"/>
</dbReference>
<proteinExistence type="inferred from homology"/>
<comment type="similarity">
    <text evidence="1">Belongs to the N-acetylmuramoyl-L-alanine amidase 2 family.</text>
</comment>
<dbReference type="PANTHER" id="PTHR11022">
    <property type="entry name" value="PEPTIDOGLYCAN RECOGNITION PROTEIN"/>
    <property type="match status" value="1"/>
</dbReference>